<dbReference type="SUPFAM" id="SSF52156">
    <property type="entry name" value="Initiation factor IF2/eIF5b, domain 3"/>
    <property type="match status" value="1"/>
</dbReference>
<evidence type="ECO:0000256" key="10">
    <source>
        <dbReference type="SAM" id="Coils"/>
    </source>
</evidence>
<dbReference type="InterPro" id="IPR023115">
    <property type="entry name" value="TIF_IF2_dom3"/>
</dbReference>
<evidence type="ECO:0000256" key="5">
    <source>
        <dbReference type="ARBA" id="ARBA00022741"/>
    </source>
</evidence>
<comment type="caution">
    <text evidence="13">The sequence shown here is derived from an EMBL/GenBank/DDBJ whole genome shotgun (WGS) entry which is preliminary data.</text>
</comment>
<dbReference type="Pfam" id="PF11987">
    <property type="entry name" value="IF-2"/>
    <property type="match status" value="1"/>
</dbReference>
<dbReference type="CDD" id="cd03692">
    <property type="entry name" value="mtIF2_IVc"/>
    <property type="match status" value="1"/>
</dbReference>
<dbReference type="EMBL" id="JACHLA010000004">
    <property type="protein sequence ID" value="MBB6363116.1"/>
    <property type="molecule type" value="Genomic_DNA"/>
</dbReference>
<feature type="compositionally biased region" description="Polar residues" evidence="11">
    <location>
        <begin position="39"/>
        <end position="62"/>
    </location>
</feature>
<feature type="region of interest" description="Disordered" evidence="11">
    <location>
        <begin position="262"/>
        <end position="311"/>
    </location>
</feature>
<evidence type="ECO:0000256" key="8">
    <source>
        <dbReference type="HAMAP-Rule" id="MF_00100"/>
    </source>
</evidence>
<sequence>MTDKSIKELALNVGRPVEKLLEQVREAGLPQRKADDIITTEQQDSLTSHVKKSQGSESQAGQITLKRKTTSTAKVASTSGKAKTINVEVRKKHTFVKPDPEQIKAEALAKAKAEQQAKAAPEQNTAQASAEAPTTGVNNANKALEAMRAAAKQTSDKQEVSKAAVVVKRKSTNKPIVKQVVKPTETAEQKKAREAEAAKLKAVEEAARRKAAEEAQQRTLEQMRQMASKYTAEDTTATIRVVDDSPLAAGLVGQAYEDSFAKEDREIKRGTNTPSARAPKKGGRRGQEEQSFSKQPKRGLKTSQGNKHGFEKPVKKQVYDVEIGETIVVADLAAKMAVKVREVIKSLMKMGELVTQNQAIDQEIAALVVEEMGHNPVLVSDTQAEDNLLEAAEEARGAQSTRAPVVTIMGHVDHGKTSLLDRIRRAKVAAGEAGGITQHIGAYHVTTDKGMITFLDTPGHAAFTAMRSRGAKATDIVVLVVAADDGVMPQTAEAIDHARAAGTPIIVAINKMDKESADPDRVLNELTVKEIVPEQWGGDVPVAMVSAHTGQGIDELLDIISIQAELLELKASEEGAAQGVVIEARVDNSRGAVTSILVQNGTLKVGDLVLAGSSYGRVRAMTDENGQRIKSAGPSIPVEILGLPEAPMAGDEVLVVSDEKKAREVADARMDRERQKRLERQSAMRLENIMASMGKKDVPIVNVVLKTDVRGTLEALHVALAELATDEVKVRIIGSGVGAITESDVTLAESSEAVLLGFNVRADNAARQKADADSIDIRYYSIIYQLIDDVKAAMSGKLAPEHRETILGVAQVREVFHSSKFGAAAGCMVLEGVLHRNKPIRVLRDDVVVFQGELESLRRYKEVVEEVRAGMECGLAVKGYKDIKALDKIEVYDVQLIKRSL</sequence>
<dbReference type="PROSITE" id="PS51722">
    <property type="entry name" value="G_TR_2"/>
    <property type="match status" value="1"/>
</dbReference>
<feature type="region of interest" description="G-domain" evidence="8">
    <location>
        <begin position="404"/>
        <end position="552"/>
    </location>
</feature>
<dbReference type="FunFam" id="3.40.50.300:FF:000019">
    <property type="entry name" value="Translation initiation factor IF-2"/>
    <property type="match status" value="1"/>
</dbReference>
<feature type="binding site" evidence="8">
    <location>
        <begin position="510"/>
        <end position="513"/>
    </location>
    <ligand>
        <name>GTP</name>
        <dbReference type="ChEBI" id="CHEBI:37565"/>
    </ligand>
</feature>
<proteinExistence type="inferred from homology"/>
<dbReference type="RefSeq" id="WP_180086794.1">
    <property type="nucleotide sequence ID" value="NZ_JACHLA010000004.1"/>
</dbReference>
<dbReference type="Proteomes" id="UP000548425">
    <property type="component" value="Unassembled WGS sequence"/>
</dbReference>
<comment type="function">
    <text evidence="8 9">One of the essential components for the initiation of protein synthesis. Protects formylmethionyl-tRNA from spontaneous hydrolysis and promotes its binding to the 30S ribosomal subunits. Also involved in the hydrolysis of GTP during the formation of the 70S ribosomal complex.</text>
</comment>
<feature type="compositionally biased region" description="Basic and acidic residues" evidence="11">
    <location>
        <begin position="106"/>
        <end position="115"/>
    </location>
</feature>
<evidence type="ECO:0000256" key="1">
    <source>
        <dbReference type="ARBA" id="ARBA00007733"/>
    </source>
</evidence>
<evidence type="ECO:0000256" key="6">
    <source>
        <dbReference type="ARBA" id="ARBA00022917"/>
    </source>
</evidence>
<evidence type="ECO:0000259" key="12">
    <source>
        <dbReference type="PROSITE" id="PS51722"/>
    </source>
</evidence>
<dbReference type="InterPro" id="IPR009000">
    <property type="entry name" value="Transl_B-barrel_sf"/>
</dbReference>
<dbReference type="PROSITE" id="PS01176">
    <property type="entry name" value="IF2"/>
    <property type="match status" value="1"/>
</dbReference>
<organism evidence="13 14">
    <name type="scientific">Acinetobacter lwoffii</name>
    <dbReference type="NCBI Taxonomy" id="28090"/>
    <lineage>
        <taxon>Bacteria</taxon>
        <taxon>Pseudomonadati</taxon>
        <taxon>Pseudomonadota</taxon>
        <taxon>Gammaproteobacteria</taxon>
        <taxon>Moraxellales</taxon>
        <taxon>Moraxellaceae</taxon>
        <taxon>Acinetobacter</taxon>
    </lineage>
</organism>
<dbReference type="InterPro" id="IPR005225">
    <property type="entry name" value="Small_GTP-bd"/>
</dbReference>
<dbReference type="InterPro" id="IPR000178">
    <property type="entry name" value="TF_IF2_bacterial-like"/>
</dbReference>
<gene>
    <name evidence="8" type="primary">infB</name>
    <name evidence="13" type="ORF">HNP34_001237</name>
</gene>
<feature type="binding site" evidence="8">
    <location>
        <begin position="456"/>
        <end position="460"/>
    </location>
    <ligand>
        <name>GTP</name>
        <dbReference type="ChEBI" id="CHEBI:37565"/>
    </ligand>
</feature>
<dbReference type="InterPro" id="IPR027417">
    <property type="entry name" value="P-loop_NTPase"/>
</dbReference>
<evidence type="ECO:0000313" key="13">
    <source>
        <dbReference type="EMBL" id="MBB6363116.1"/>
    </source>
</evidence>
<evidence type="ECO:0000256" key="9">
    <source>
        <dbReference type="RuleBase" id="RU000644"/>
    </source>
</evidence>
<dbReference type="InterPro" id="IPR000795">
    <property type="entry name" value="T_Tr_GTP-bd_dom"/>
</dbReference>
<feature type="coiled-coil region" evidence="10">
    <location>
        <begin position="203"/>
        <end position="233"/>
    </location>
</feature>
<dbReference type="Pfam" id="PF08364">
    <property type="entry name" value="IF2_assoc"/>
    <property type="match status" value="1"/>
</dbReference>
<evidence type="ECO:0000256" key="7">
    <source>
        <dbReference type="ARBA" id="ARBA00023134"/>
    </source>
</evidence>
<keyword evidence="10" id="KW-0175">Coiled coil</keyword>
<dbReference type="CDD" id="cd03702">
    <property type="entry name" value="IF2_mtIF2_II"/>
    <property type="match status" value="1"/>
</dbReference>
<dbReference type="GO" id="GO:0003743">
    <property type="term" value="F:translation initiation factor activity"/>
    <property type="evidence" value="ECO:0007669"/>
    <property type="project" value="UniProtKB-UniRule"/>
</dbReference>
<dbReference type="FunFam" id="3.40.50.10050:FF:000001">
    <property type="entry name" value="Translation initiation factor IF-2"/>
    <property type="match status" value="1"/>
</dbReference>
<dbReference type="InterPro" id="IPR053905">
    <property type="entry name" value="EF-G-like_DII"/>
</dbReference>
<dbReference type="InterPro" id="IPR015760">
    <property type="entry name" value="TIF_IF2"/>
</dbReference>
<evidence type="ECO:0000256" key="4">
    <source>
        <dbReference type="ARBA" id="ARBA00022540"/>
    </source>
</evidence>
<dbReference type="SUPFAM" id="SSF52540">
    <property type="entry name" value="P-loop containing nucleoside triphosphate hydrolases"/>
    <property type="match status" value="1"/>
</dbReference>
<feature type="region of interest" description="Disordered" evidence="11">
    <location>
        <begin position="32"/>
        <end position="80"/>
    </location>
</feature>
<feature type="region of interest" description="Disordered" evidence="11">
    <location>
        <begin position="106"/>
        <end position="136"/>
    </location>
</feature>
<dbReference type="Gene3D" id="3.30.56.50">
    <property type="entry name" value="Putative DNA-binding domain, N-terminal subdomain of bacterial translation initiation factor IF2"/>
    <property type="match status" value="1"/>
</dbReference>
<evidence type="ECO:0000256" key="11">
    <source>
        <dbReference type="SAM" id="MobiDB-lite"/>
    </source>
</evidence>
<keyword evidence="5 8" id="KW-0547">Nucleotide-binding</keyword>
<keyword evidence="3 8" id="KW-0963">Cytoplasm</keyword>
<evidence type="ECO:0000256" key="3">
    <source>
        <dbReference type="ARBA" id="ARBA00022490"/>
    </source>
</evidence>
<dbReference type="InterPro" id="IPR036925">
    <property type="entry name" value="TIF_IF2_dom3_sf"/>
</dbReference>
<dbReference type="Pfam" id="PF04760">
    <property type="entry name" value="IF2_N"/>
    <property type="match status" value="1"/>
</dbReference>
<dbReference type="PANTHER" id="PTHR43381:SF5">
    <property type="entry name" value="TR-TYPE G DOMAIN-CONTAINING PROTEIN"/>
    <property type="match status" value="1"/>
</dbReference>
<comment type="similarity">
    <text evidence="1 8 9">Belongs to the TRAFAC class translation factor GTPase superfamily. Classic translation factor GTPase family. IF-2 subfamily.</text>
</comment>
<dbReference type="AlphaFoldDB" id="A0AAW3VFL8"/>
<dbReference type="GO" id="GO:0005525">
    <property type="term" value="F:GTP binding"/>
    <property type="evidence" value="ECO:0007669"/>
    <property type="project" value="UniProtKB-KW"/>
</dbReference>
<dbReference type="Pfam" id="PF22042">
    <property type="entry name" value="EF-G_D2"/>
    <property type="match status" value="1"/>
</dbReference>
<dbReference type="FunFam" id="2.40.30.10:FF:000007">
    <property type="entry name" value="Translation initiation factor IF-2"/>
    <property type="match status" value="1"/>
</dbReference>
<dbReference type="SUPFAM" id="SSF50447">
    <property type="entry name" value="Translation proteins"/>
    <property type="match status" value="2"/>
</dbReference>
<dbReference type="GO" id="GO:0005829">
    <property type="term" value="C:cytosol"/>
    <property type="evidence" value="ECO:0007669"/>
    <property type="project" value="TreeGrafter"/>
</dbReference>
<evidence type="ECO:0000313" key="14">
    <source>
        <dbReference type="Proteomes" id="UP000548425"/>
    </source>
</evidence>
<evidence type="ECO:0000256" key="2">
    <source>
        <dbReference type="ARBA" id="ARBA00020675"/>
    </source>
</evidence>
<dbReference type="NCBIfam" id="TIGR00231">
    <property type="entry name" value="small_GTP"/>
    <property type="match status" value="1"/>
</dbReference>
<feature type="binding site" evidence="8">
    <location>
        <begin position="410"/>
        <end position="417"/>
    </location>
    <ligand>
        <name>GTP</name>
        <dbReference type="ChEBI" id="CHEBI:37565"/>
    </ligand>
</feature>
<dbReference type="Gene3D" id="3.40.50.300">
    <property type="entry name" value="P-loop containing nucleotide triphosphate hydrolases"/>
    <property type="match status" value="1"/>
</dbReference>
<dbReference type="InterPro" id="IPR044145">
    <property type="entry name" value="IF2_II"/>
</dbReference>
<keyword evidence="7 8" id="KW-0342">GTP-binding</keyword>
<dbReference type="Gene3D" id="2.40.30.10">
    <property type="entry name" value="Translation factors"/>
    <property type="match status" value="2"/>
</dbReference>
<keyword evidence="6 8" id="KW-0648">Protein biosynthesis</keyword>
<name>A0AAW3VFL8_ACILW</name>
<dbReference type="Gene3D" id="3.40.50.10050">
    <property type="entry name" value="Translation initiation factor IF- 2, domain 3"/>
    <property type="match status" value="1"/>
</dbReference>
<keyword evidence="4 8" id="KW-0396">Initiation factor</keyword>
<dbReference type="InterPro" id="IPR009061">
    <property type="entry name" value="DNA-bd_dom_put_sf"/>
</dbReference>
<protein>
    <recommendedName>
        <fullName evidence="2 8">Translation initiation factor IF-2</fullName>
    </recommendedName>
</protein>
<dbReference type="InterPro" id="IPR013575">
    <property type="entry name" value="IF2_assoc_dom_bac"/>
</dbReference>
<dbReference type="SUPFAM" id="SSF46955">
    <property type="entry name" value="Putative DNA-binding domain"/>
    <property type="match status" value="1"/>
</dbReference>
<feature type="domain" description="Tr-type G" evidence="12">
    <location>
        <begin position="401"/>
        <end position="570"/>
    </location>
</feature>
<dbReference type="GO" id="GO:0003924">
    <property type="term" value="F:GTPase activity"/>
    <property type="evidence" value="ECO:0007669"/>
    <property type="project" value="UniProtKB-UniRule"/>
</dbReference>
<dbReference type="InterPro" id="IPR006847">
    <property type="entry name" value="IF2_N"/>
</dbReference>
<accession>A0AAW3VFL8</accession>
<reference evidence="13 14" key="1">
    <citation type="submission" date="2020-08" db="EMBL/GenBank/DDBJ databases">
        <title>Functional genomics of gut bacteria from endangered species of beetles.</title>
        <authorList>
            <person name="Carlos-Shanley C."/>
        </authorList>
    </citation>
    <scope>NUCLEOTIDE SEQUENCE [LARGE SCALE GENOMIC DNA]</scope>
    <source>
        <strain evidence="13 14">S00127</strain>
    </source>
</reference>
<dbReference type="HAMAP" id="MF_00100_B">
    <property type="entry name" value="IF_2_B"/>
    <property type="match status" value="1"/>
</dbReference>
<feature type="compositionally biased region" description="Low complexity" evidence="11">
    <location>
        <begin position="70"/>
        <end position="80"/>
    </location>
</feature>
<dbReference type="CDD" id="cd01887">
    <property type="entry name" value="IF2_eIF5B"/>
    <property type="match status" value="1"/>
</dbReference>
<comment type="subcellular location">
    <subcellularLocation>
        <location evidence="8">Cytoplasm</location>
    </subcellularLocation>
</comment>
<dbReference type="PANTHER" id="PTHR43381">
    <property type="entry name" value="TRANSLATION INITIATION FACTOR IF-2-RELATED"/>
    <property type="match status" value="1"/>
</dbReference>
<dbReference type="Pfam" id="PF00009">
    <property type="entry name" value="GTP_EFTU"/>
    <property type="match status" value="1"/>
</dbReference>
<dbReference type="FunFam" id="2.40.30.10:FF:000008">
    <property type="entry name" value="Translation initiation factor IF-2"/>
    <property type="match status" value="1"/>
</dbReference>
<dbReference type="NCBIfam" id="TIGR00487">
    <property type="entry name" value="IF-2"/>
    <property type="match status" value="1"/>
</dbReference>